<keyword evidence="4" id="KW-0175">Coiled coil</keyword>
<evidence type="ECO:0000256" key="1">
    <source>
        <dbReference type="ARBA" id="ARBA00022723"/>
    </source>
</evidence>
<name>A0A7S4IGN7_9EUKA</name>
<evidence type="ECO:0000256" key="2">
    <source>
        <dbReference type="ARBA" id="ARBA00022737"/>
    </source>
</evidence>
<dbReference type="SUPFAM" id="SSF47473">
    <property type="entry name" value="EF-hand"/>
    <property type="match status" value="2"/>
</dbReference>
<dbReference type="InterPro" id="IPR051581">
    <property type="entry name" value="Ca-bind"/>
</dbReference>
<organism evidence="6">
    <name type="scientific">Prymnesium polylepis</name>
    <dbReference type="NCBI Taxonomy" id="72548"/>
    <lineage>
        <taxon>Eukaryota</taxon>
        <taxon>Haptista</taxon>
        <taxon>Haptophyta</taxon>
        <taxon>Prymnesiophyceae</taxon>
        <taxon>Prymnesiales</taxon>
        <taxon>Prymnesiaceae</taxon>
        <taxon>Prymnesium</taxon>
    </lineage>
</organism>
<gene>
    <name evidence="6" type="ORF">CPOL0286_LOCUS10779</name>
</gene>
<dbReference type="PANTHER" id="PTHR34524:SF6">
    <property type="entry name" value="CALCYPHOSINE LIKE"/>
    <property type="match status" value="1"/>
</dbReference>
<dbReference type="InterPro" id="IPR018247">
    <property type="entry name" value="EF_Hand_1_Ca_BS"/>
</dbReference>
<sequence>MIVQLGDAIAKKHVNLRAVDLLLTWHGSGEGGITGEEFAANIKAMGLQADAPEVDALFHHLDDDKNGVLSLSDLKNALVKLRTSSDHAKTDIETLSSKVSMLRERAAQAMQLLDAIAKAEQEESALQRMRSKQPLIVKLGEAISGKAKELHKRGHEILQQWDSHGQGEISRVVFRQHVKELVPDADYHEVDTLFRSLDADGSGFLETNELKPAIKKLMSAAGEANQATLNETEKIEESLQILRLRSEHAQQVLHAIEEADREEVRLAQLRKREKPLVVRLGDELTRKNIKPGLLLRKWDSNGNGVVEYEEFRTNIRELGLHATDEEIAKLFGMLDDDGSVRGAFSLPTRTAQSLTCRINP</sequence>
<dbReference type="InterPro" id="IPR011992">
    <property type="entry name" value="EF-hand-dom_pair"/>
</dbReference>
<feature type="domain" description="EF-hand" evidence="5">
    <location>
        <begin position="49"/>
        <end position="84"/>
    </location>
</feature>
<dbReference type="InterPro" id="IPR002048">
    <property type="entry name" value="EF_hand_dom"/>
</dbReference>
<dbReference type="PROSITE" id="PS50222">
    <property type="entry name" value="EF_HAND_2"/>
    <property type="match status" value="3"/>
</dbReference>
<dbReference type="GO" id="GO:0005509">
    <property type="term" value="F:calcium ion binding"/>
    <property type="evidence" value="ECO:0007669"/>
    <property type="project" value="InterPro"/>
</dbReference>
<feature type="domain" description="EF-hand" evidence="5">
    <location>
        <begin position="294"/>
        <end position="321"/>
    </location>
</feature>
<dbReference type="AlphaFoldDB" id="A0A7S4IGN7"/>
<dbReference type="Gene3D" id="1.10.238.10">
    <property type="entry name" value="EF-hand"/>
    <property type="match status" value="3"/>
</dbReference>
<evidence type="ECO:0000256" key="4">
    <source>
        <dbReference type="SAM" id="Coils"/>
    </source>
</evidence>
<keyword evidence="3" id="KW-0106">Calcium</keyword>
<dbReference type="PROSITE" id="PS00018">
    <property type="entry name" value="EF_HAND_1"/>
    <property type="match status" value="3"/>
</dbReference>
<evidence type="ECO:0000256" key="3">
    <source>
        <dbReference type="ARBA" id="ARBA00022837"/>
    </source>
</evidence>
<reference evidence="6" key="1">
    <citation type="submission" date="2021-01" db="EMBL/GenBank/DDBJ databases">
        <authorList>
            <person name="Corre E."/>
            <person name="Pelletier E."/>
            <person name="Niang G."/>
            <person name="Scheremetjew M."/>
            <person name="Finn R."/>
            <person name="Kale V."/>
            <person name="Holt S."/>
            <person name="Cochrane G."/>
            <person name="Meng A."/>
            <person name="Brown T."/>
            <person name="Cohen L."/>
        </authorList>
    </citation>
    <scope>NUCLEOTIDE SEQUENCE</scope>
    <source>
        <strain evidence="6">UIO037</strain>
    </source>
</reference>
<dbReference type="Pfam" id="PF13499">
    <property type="entry name" value="EF-hand_7"/>
    <property type="match status" value="1"/>
</dbReference>
<accession>A0A7S4IGN7</accession>
<proteinExistence type="predicted"/>
<dbReference type="PANTHER" id="PTHR34524">
    <property type="entry name" value="CALCYPHOSIN"/>
    <property type="match status" value="1"/>
</dbReference>
<dbReference type="Pfam" id="PF13833">
    <property type="entry name" value="EF-hand_8"/>
    <property type="match status" value="1"/>
</dbReference>
<dbReference type="EMBL" id="HBKO01023836">
    <property type="protein sequence ID" value="CAE2228755.1"/>
    <property type="molecule type" value="Transcribed_RNA"/>
</dbReference>
<protein>
    <recommendedName>
        <fullName evidence="5">EF-hand domain-containing protein</fullName>
    </recommendedName>
</protein>
<feature type="coiled-coil region" evidence="4">
    <location>
        <begin position="102"/>
        <end position="132"/>
    </location>
</feature>
<evidence type="ECO:0000313" key="6">
    <source>
        <dbReference type="EMBL" id="CAE2228755.1"/>
    </source>
</evidence>
<keyword evidence="2" id="KW-0677">Repeat</keyword>
<dbReference type="SMART" id="SM00054">
    <property type="entry name" value="EFh"/>
    <property type="match status" value="3"/>
</dbReference>
<feature type="domain" description="EF-hand" evidence="5">
    <location>
        <begin position="185"/>
        <end position="220"/>
    </location>
</feature>
<keyword evidence="1" id="KW-0479">Metal-binding</keyword>
<evidence type="ECO:0000259" key="5">
    <source>
        <dbReference type="PROSITE" id="PS50222"/>
    </source>
</evidence>